<dbReference type="GO" id="GO:0008270">
    <property type="term" value="F:zinc ion binding"/>
    <property type="evidence" value="ECO:0007669"/>
    <property type="project" value="UniProtKB-KW"/>
</dbReference>
<feature type="domain" description="C2H2-type" evidence="12">
    <location>
        <begin position="102"/>
        <end position="125"/>
    </location>
</feature>
<dbReference type="GO" id="GO:0000978">
    <property type="term" value="F:RNA polymerase II cis-regulatory region sequence-specific DNA binding"/>
    <property type="evidence" value="ECO:0007669"/>
    <property type="project" value="TreeGrafter"/>
</dbReference>
<keyword evidence="8" id="KW-0539">Nucleus</keyword>
<keyword evidence="3" id="KW-0677">Repeat</keyword>
<dbReference type="GO" id="GO:0005694">
    <property type="term" value="C:chromosome"/>
    <property type="evidence" value="ECO:0007669"/>
    <property type="project" value="UniProtKB-ARBA"/>
</dbReference>
<evidence type="ECO:0000256" key="10">
    <source>
        <dbReference type="SAM" id="Coils"/>
    </source>
</evidence>
<dbReference type="GO" id="GO:0000981">
    <property type="term" value="F:DNA-binding transcription factor activity, RNA polymerase II-specific"/>
    <property type="evidence" value="ECO:0007669"/>
    <property type="project" value="TreeGrafter"/>
</dbReference>
<dbReference type="InterPro" id="IPR036236">
    <property type="entry name" value="Znf_C2H2_sf"/>
</dbReference>
<protein>
    <recommendedName>
        <fullName evidence="12">C2H2-type domain-containing protein</fullName>
    </recommendedName>
</protein>
<dbReference type="SUPFAM" id="SSF57667">
    <property type="entry name" value="beta-beta-alpha zinc fingers"/>
    <property type="match status" value="2"/>
</dbReference>
<keyword evidence="7" id="KW-0804">Transcription</keyword>
<dbReference type="STRING" id="86630.A0A367JWH9"/>
<proteinExistence type="inferred from homology"/>
<dbReference type="PROSITE" id="PS50157">
    <property type="entry name" value="ZINC_FINGER_C2H2_2"/>
    <property type="match status" value="3"/>
</dbReference>
<evidence type="ECO:0000256" key="1">
    <source>
        <dbReference type="ARBA" id="ARBA00006991"/>
    </source>
</evidence>
<dbReference type="Gene3D" id="3.30.160.60">
    <property type="entry name" value="Classic Zinc Finger"/>
    <property type="match status" value="3"/>
</dbReference>
<keyword evidence="10" id="KW-0175">Coiled coil</keyword>
<evidence type="ECO:0000259" key="12">
    <source>
        <dbReference type="PROSITE" id="PS50157"/>
    </source>
</evidence>
<evidence type="ECO:0000313" key="13">
    <source>
        <dbReference type="EMBL" id="RCH94290.1"/>
    </source>
</evidence>
<gene>
    <name evidence="13" type="ORF">CU097_010185</name>
</gene>
<evidence type="ECO:0000256" key="3">
    <source>
        <dbReference type="ARBA" id="ARBA00022737"/>
    </source>
</evidence>
<evidence type="ECO:0000256" key="8">
    <source>
        <dbReference type="ARBA" id="ARBA00023242"/>
    </source>
</evidence>
<feature type="coiled-coil region" evidence="10">
    <location>
        <begin position="174"/>
        <end position="201"/>
    </location>
</feature>
<dbReference type="PANTHER" id="PTHR23235:SF120">
    <property type="entry name" value="KRUPPEL-LIKE FACTOR 15"/>
    <property type="match status" value="1"/>
</dbReference>
<dbReference type="PANTHER" id="PTHR23235">
    <property type="entry name" value="KRUEPPEL-LIKE TRANSCRIPTION FACTOR"/>
    <property type="match status" value="1"/>
</dbReference>
<evidence type="ECO:0000256" key="6">
    <source>
        <dbReference type="ARBA" id="ARBA00023015"/>
    </source>
</evidence>
<evidence type="ECO:0000256" key="7">
    <source>
        <dbReference type="ARBA" id="ARBA00023163"/>
    </source>
</evidence>
<dbReference type="SMART" id="SM00355">
    <property type="entry name" value="ZnF_C2H2"/>
    <property type="match status" value="3"/>
</dbReference>
<dbReference type="EMBL" id="PJQL01000594">
    <property type="protein sequence ID" value="RCH94290.1"/>
    <property type="molecule type" value="Genomic_DNA"/>
</dbReference>
<dbReference type="AlphaFoldDB" id="A0A367JWH9"/>
<evidence type="ECO:0000256" key="9">
    <source>
        <dbReference type="PROSITE-ProRule" id="PRU00042"/>
    </source>
</evidence>
<reference evidence="13 14" key="1">
    <citation type="journal article" date="2018" name="G3 (Bethesda)">
        <title>Phylogenetic and Phylogenomic Definition of Rhizopus Species.</title>
        <authorList>
            <person name="Gryganskyi A.P."/>
            <person name="Golan J."/>
            <person name="Dolatabadi S."/>
            <person name="Mondo S."/>
            <person name="Robb S."/>
            <person name="Idnurm A."/>
            <person name="Muszewska A."/>
            <person name="Steczkiewicz K."/>
            <person name="Masonjones S."/>
            <person name="Liao H.L."/>
            <person name="Gajdeczka M.T."/>
            <person name="Anike F."/>
            <person name="Vuek A."/>
            <person name="Anishchenko I.M."/>
            <person name="Voigt K."/>
            <person name="de Hoog G.S."/>
            <person name="Smith M.E."/>
            <person name="Heitman J."/>
            <person name="Vilgalys R."/>
            <person name="Stajich J.E."/>
        </authorList>
    </citation>
    <scope>NUCLEOTIDE SEQUENCE [LARGE SCALE GENOMIC DNA]</scope>
    <source>
        <strain evidence="13 14">CBS 357.93</strain>
    </source>
</reference>
<keyword evidence="5" id="KW-0862">Zinc</keyword>
<dbReference type="InterPro" id="IPR013087">
    <property type="entry name" value="Znf_C2H2_type"/>
</dbReference>
<evidence type="ECO:0000256" key="5">
    <source>
        <dbReference type="ARBA" id="ARBA00022833"/>
    </source>
</evidence>
<dbReference type="FunFam" id="3.30.160.60:FF:000446">
    <property type="entry name" value="Zinc finger protein"/>
    <property type="match status" value="1"/>
</dbReference>
<accession>A0A367JWH9</accession>
<dbReference type="FunFam" id="3.30.160.60:FF:001732">
    <property type="entry name" value="Zgc:162936"/>
    <property type="match status" value="1"/>
</dbReference>
<comment type="caution">
    <text evidence="13">The sequence shown here is derived from an EMBL/GenBank/DDBJ whole genome shotgun (WGS) entry which is preliminary data.</text>
</comment>
<dbReference type="FunFam" id="3.30.160.60:FF:000761">
    <property type="entry name" value="Zinc finger protein 449"/>
    <property type="match status" value="1"/>
</dbReference>
<keyword evidence="14" id="KW-1185">Reference proteome</keyword>
<dbReference type="Pfam" id="PF00096">
    <property type="entry name" value="zf-C2H2"/>
    <property type="match status" value="2"/>
</dbReference>
<organism evidence="13 14">
    <name type="scientific">Rhizopus azygosporus</name>
    <name type="common">Rhizopus microsporus var. azygosporus</name>
    <dbReference type="NCBI Taxonomy" id="86630"/>
    <lineage>
        <taxon>Eukaryota</taxon>
        <taxon>Fungi</taxon>
        <taxon>Fungi incertae sedis</taxon>
        <taxon>Mucoromycota</taxon>
        <taxon>Mucoromycotina</taxon>
        <taxon>Mucoromycetes</taxon>
        <taxon>Mucorales</taxon>
        <taxon>Mucorineae</taxon>
        <taxon>Rhizopodaceae</taxon>
        <taxon>Rhizopus</taxon>
    </lineage>
</organism>
<dbReference type="Proteomes" id="UP000252139">
    <property type="component" value="Unassembled WGS sequence"/>
</dbReference>
<keyword evidence="2" id="KW-0479">Metal-binding</keyword>
<dbReference type="OrthoDB" id="8922241at2759"/>
<dbReference type="PROSITE" id="PS00028">
    <property type="entry name" value="ZINC_FINGER_C2H2_1"/>
    <property type="match status" value="2"/>
</dbReference>
<keyword evidence="6" id="KW-0805">Transcription regulation</keyword>
<feature type="domain" description="C2H2-type" evidence="12">
    <location>
        <begin position="46"/>
        <end position="73"/>
    </location>
</feature>
<keyword evidence="4 9" id="KW-0863">Zinc-finger</keyword>
<evidence type="ECO:0000256" key="11">
    <source>
        <dbReference type="SAM" id="MobiDB-lite"/>
    </source>
</evidence>
<feature type="domain" description="C2H2-type" evidence="12">
    <location>
        <begin position="74"/>
        <end position="101"/>
    </location>
</feature>
<dbReference type="Pfam" id="PF13912">
    <property type="entry name" value="zf-C2H2_6"/>
    <property type="match status" value="1"/>
</dbReference>
<dbReference type="GO" id="GO:0045893">
    <property type="term" value="P:positive regulation of DNA-templated transcription"/>
    <property type="evidence" value="ECO:0007669"/>
    <property type="project" value="UniProtKB-ARBA"/>
</dbReference>
<evidence type="ECO:0000256" key="2">
    <source>
        <dbReference type="ARBA" id="ARBA00022723"/>
    </source>
</evidence>
<comment type="similarity">
    <text evidence="1">Belongs to the krueppel C2H2-type zinc-finger protein family.</text>
</comment>
<name>A0A367JWH9_RHIAZ</name>
<sequence>MSLDSHYSPHYSDEDSITTHLSTPTSPMEAPLFGQFTLKTSTEKVYICSECNHTFHRAHNLKSHQITHSNSKPFQCTDCDKQFLRLHDLKRHQKLHTGEKPYQCATCLRSFSRLDALNRHRKTETACLKSNQLKPIVFPSSLPNPGTFLLEPTTQPTSSASLPTNTIKLPSLVIHENIDEIERLKQRIHDLEIENRVLRSLIRNEETVGQSI</sequence>
<evidence type="ECO:0000256" key="4">
    <source>
        <dbReference type="ARBA" id="ARBA00022771"/>
    </source>
</evidence>
<evidence type="ECO:0000313" key="14">
    <source>
        <dbReference type="Proteomes" id="UP000252139"/>
    </source>
</evidence>
<feature type="region of interest" description="Disordered" evidence="11">
    <location>
        <begin position="1"/>
        <end position="24"/>
    </location>
</feature>